<comment type="caution">
    <text evidence="4">The sequence shown here is derived from an EMBL/GenBank/DDBJ whole genome shotgun (WGS) entry which is preliminary data.</text>
</comment>
<dbReference type="PANTHER" id="PTHR12818">
    <property type="entry name" value="TRNA (ADENINE(37)-N6)-METHYLTRANSFERASE"/>
    <property type="match status" value="1"/>
</dbReference>
<name>A0ABT7SU62_9ALTE</name>
<dbReference type="Gene3D" id="2.40.30.70">
    <property type="entry name" value="YaeB-like"/>
    <property type="match status" value="1"/>
</dbReference>
<organism evidence="4 5">
    <name type="scientific">Alteromonas arenosi</name>
    <dbReference type="NCBI Taxonomy" id="3055817"/>
    <lineage>
        <taxon>Bacteria</taxon>
        <taxon>Pseudomonadati</taxon>
        <taxon>Pseudomonadota</taxon>
        <taxon>Gammaproteobacteria</taxon>
        <taxon>Alteromonadales</taxon>
        <taxon>Alteromonadaceae</taxon>
        <taxon>Alteromonas/Salinimonas group</taxon>
        <taxon>Alteromonas</taxon>
    </lineage>
</organism>
<dbReference type="PROSITE" id="PS51668">
    <property type="entry name" value="TSAA_2"/>
    <property type="match status" value="1"/>
</dbReference>
<dbReference type="PANTHER" id="PTHR12818:SF0">
    <property type="entry name" value="TRNA (ADENINE(37)-N6)-METHYLTRANSFERASE"/>
    <property type="match status" value="1"/>
</dbReference>
<evidence type="ECO:0000256" key="2">
    <source>
        <dbReference type="ARBA" id="ARBA00033753"/>
    </source>
</evidence>
<dbReference type="InterPro" id="IPR036413">
    <property type="entry name" value="YaeB-like_sf"/>
</dbReference>
<dbReference type="NCBIfam" id="TIGR00104">
    <property type="entry name" value="tRNA_TsaA"/>
    <property type="match status" value="1"/>
</dbReference>
<accession>A0ABT7SU62</accession>
<dbReference type="Pfam" id="PF01980">
    <property type="entry name" value="TrmO_N"/>
    <property type="match status" value="1"/>
</dbReference>
<comment type="similarity">
    <text evidence="2">Belongs to the tRNA methyltransferase O family.</text>
</comment>
<dbReference type="RefSeq" id="WP_289363806.1">
    <property type="nucleotide sequence ID" value="NZ_JAUCBP010000002.1"/>
</dbReference>
<dbReference type="InterPro" id="IPR036414">
    <property type="entry name" value="YaeB_N_sf"/>
</dbReference>
<protein>
    <submittedName>
        <fullName evidence="4">tRNA (N6-threonylcarbamoyladenosine(37)-N6)-methyltransferase TrmO</fullName>
    </submittedName>
</protein>
<feature type="domain" description="TsaA-like" evidence="3">
    <location>
        <begin position="8"/>
        <end position="149"/>
    </location>
</feature>
<proteinExistence type="inferred from homology"/>
<evidence type="ECO:0000259" key="3">
    <source>
        <dbReference type="PROSITE" id="PS51668"/>
    </source>
</evidence>
<keyword evidence="1" id="KW-0949">S-adenosyl-L-methionine</keyword>
<evidence type="ECO:0000256" key="1">
    <source>
        <dbReference type="ARBA" id="ARBA00022691"/>
    </source>
</evidence>
<dbReference type="SUPFAM" id="SSF118196">
    <property type="entry name" value="YaeB-like"/>
    <property type="match status" value="1"/>
</dbReference>
<keyword evidence="5" id="KW-1185">Reference proteome</keyword>
<dbReference type="Pfam" id="PF18389">
    <property type="entry name" value="TrmO_C"/>
    <property type="match status" value="1"/>
</dbReference>
<dbReference type="InterPro" id="IPR023370">
    <property type="entry name" value="TrmO-like_N"/>
</dbReference>
<gene>
    <name evidence="4" type="primary">tsaA</name>
    <name evidence="4" type="ORF">QTP81_03720</name>
</gene>
<dbReference type="EMBL" id="JAUCBP010000002">
    <property type="protein sequence ID" value="MDM7859716.1"/>
    <property type="molecule type" value="Genomic_DNA"/>
</dbReference>
<evidence type="ECO:0000313" key="4">
    <source>
        <dbReference type="EMBL" id="MDM7859716.1"/>
    </source>
</evidence>
<dbReference type="InterPro" id="IPR040372">
    <property type="entry name" value="YaeB-like"/>
</dbReference>
<evidence type="ECO:0000313" key="5">
    <source>
        <dbReference type="Proteomes" id="UP001234343"/>
    </source>
</evidence>
<dbReference type="PROSITE" id="PS01318">
    <property type="entry name" value="TSAA_1"/>
    <property type="match status" value="1"/>
</dbReference>
<dbReference type="Proteomes" id="UP001234343">
    <property type="component" value="Unassembled WGS sequence"/>
</dbReference>
<dbReference type="CDD" id="cd09281">
    <property type="entry name" value="UPF0066"/>
    <property type="match status" value="1"/>
</dbReference>
<dbReference type="InterPro" id="IPR023368">
    <property type="entry name" value="UPF0066_cons_site"/>
</dbReference>
<sequence length="239" mass="26769">MKAFEHTLSPVGYIETPFKEKFGIPRQPSVAEQVVGQIIFADAYNSLDFLRGIEQFSDLWLIFGFHQHFQSETSALVRPPRLGGNQKIGVFASRSSFRPNHLGMSKVKYVDHGIEDGQLWLSVSGVDMLSGTPIYDVKPYIAYADSAPSAESSYAAEKPALLLSVEYTPQALEQLTEWQQHFADLDALIRDILAQDPRPAYKRKLANDSKSYGLRLYTLDVQWQVHSGNAVVYAIKAVT</sequence>
<dbReference type="InterPro" id="IPR041369">
    <property type="entry name" value="TrmO_C"/>
</dbReference>
<dbReference type="Gene3D" id="3.30.2310.10">
    <property type="entry name" value="YaeB-like"/>
    <property type="match status" value="1"/>
</dbReference>
<reference evidence="4 5" key="1">
    <citation type="submission" date="2023-06" db="EMBL/GenBank/DDBJ databases">
        <title>Alteromonas sp. ASW11-36 isolated from intertidal sand.</title>
        <authorList>
            <person name="Li Y."/>
        </authorList>
    </citation>
    <scope>NUCLEOTIDE SEQUENCE [LARGE SCALE GENOMIC DNA]</scope>
    <source>
        <strain evidence="4 5">ASW11-36</strain>
    </source>
</reference>